<dbReference type="EMBL" id="PDOE01000004">
    <property type="protein sequence ID" value="RKL67247.1"/>
    <property type="molecule type" value="Genomic_DNA"/>
</dbReference>
<accession>A0A3A9K3M7</accession>
<evidence type="ECO:0000256" key="4">
    <source>
        <dbReference type="ARBA" id="ARBA00023163"/>
    </source>
</evidence>
<dbReference type="InterPro" id="IPR037171">
    <property type="entry name" value="NagB/RpiA_transferase-like"/>
</dbReference>
<dbReference type="Gene3D" id="1.10.10.60">
    <property type="entry name" value="Homeodomain-like"/>
    <property type="match status" value="1"/>
</dbReference>
<dbReference type="OrthoDB" id="58802at2"/>
<protein>
    <submittedName>
        <fullName evidence="6">RNA polymerase subunit sigma-70</fullName>
    </submittedName>
</protein>
<evidence type="ECO:0000256" key="3">
    <source>
        <dbReference type="ARBA" id="ARBA00023125"/>
    </source>
</evidence>
<dbReference type="SUPFAM" id="SSF88659">
    <property type="entry name" value="Sigma3 and sigma4 domains of RNA polymerase sigma factors"/>
    <property type="match status" value="1"/>
</dbReference>
<dbReference type="Proteomes" id="UP000281498">
    <property type="component" value="Unassembled WGS sequence"/>
</dbReference>
<sequence length="315" mass="35411">MEKSKKSQLIEAAKMYYLYDYNQSKIAEKLNVSRPTVSRLLYRAKAEGIVEIKVNDTEEDSDQLAEIIQHRYNLKRVIVVDTPEEDDQRIKQYLGQQAADFLDSIIEDNEIIGVTWGTTMYQVAKELKPKKMNNVRIVQMKGGVSHSETNTHANEILYMFGQAFHTIPHHLPLPAIVDHVVVKQAMEADRYIKNILELGQKATIAMYTVGTVKTESLLFQLGYFKGEDTQLISEKSVGDISSRFFDGTGEICSKELNSRTVGIELSELRKKKYSILIAGGAHKLAGIRGALTGKYANVLVTDVHTAKELAKENKG</sequence>
<dbReference type="SUPFAM" id="SSF100950">
    <property type="entry name" value="NagB/RpiA/CoA transferase-like"/>
    <property type="match status" value="1"/>
</dbReference>
<dbReference type="PANTHER" id="PTHR34294">
    <property type="entry name" value="TRANSCRIPTIONAL REGULATOR-RELATED"/>
    <property type="match status" value="1"/>
</dbReference>
<comment type="similarity">
    <text evidence="1">Belongs to the SorC transcriptional regulatory family.</text>
</comment>
<name>A0A3A9K3M7_9BACI</name>
<dbReference type="GO" id="GO:0003677">
    <property type="term" value="F:DNA binding"/>
    <property type="evidence" value="ECO:0007669"/>
    <property type="project" value="UniProtKB-KW"/>
</dbReference>
<feature type="domain" description="Sugar-binding" evidence="5">
    <location>
        <begin position="60"/>
        <end position="309"/>
    </location>
</feature>
<comment type="caution">
    <text evidence="6">The sequence shown here is derived from an EMBL/GenBank/DDBJ whole genome shotgun (WGS) entry which is preliminary data.</text>
</comment>
<dbReference type="AlphaFoldDB" id="A0A3A9K3M7"/>
<keyword evidence="2" id="KW-0805">Transcription regulation</keyword>
<gene>
    <name evidence="6" type="ORF">CR203_12120</name>
</gene>
<proteinExistence type="inferred from homology"/>
<dbReference type="InterPro" id="IPR051054">
    <property type="entry name" value="SorC_transcr_regulators"/>
</dbReference>
<dbReference type="InterPro" id="IPR013324">
    <property type="entry name" value="RNA_pol_sigma_r3/r4-like"/>
</dbReference>
<evidence type="ECO:0000256" key="1">
    <source>
        <dbReference type="ARBA" id="ARBA00010466"/>
    </source>
</evidence>
<dbReference type="PANTHER" id="PTHR34294:SF1">
    <property type="entry name" value="TRANSCRIPTIONAL REGULATOR LSRR"/>
    <property type="match status" value="1"/>
</dbReference>
<evidence type="ECO:0000259" key="5">
    <source>
        <dbReference type="Pfam" id="PF04198"/>
    </source>
</evidence>
<dbReference type="Pfam" id="PF04198">
    <property type="entry name" value="Sugar-bind"/>
    <property type="match status" value="1"/>
</dbReference>
<evidence type="ECO:0000313" key="6">
    <source>
        <dbReference type="EMBL" id="RKL67247.1"/>
    </source>
</evidence>
<evidence type="ECO:0000313" key="7">
    <source>
        <dbReference type="Proteomes" id="UP000281498"/>
    </source>
</evidence>
<keyword evidence="4" id="KW-0804">Transcription</keyword>
<keyword evidence="7" id="KW-1185">Reference proteome</keyword>
<dbReference type="RefSeq" id="WP_110937265.1">
    <property type="nucleotide sequence ID" value="NZ_KZ614146.1"/>
</dbReference>
<dbReference type="InterPro" id="IPR007324">
    <property type="entry name" value="Sugar-bd_dom_put"/>
</dbReference>
<reference evidence="6 7" key="1">
    <citation type="submission" date="2017-10" db="EMBL/GenBank/DDBJ databases">
        <title>Bacillus sp. nov., a halophilic bacterium isolated from a Keqin Lake.</title>
        <authorList>
            <person name="Wang H."/>
        </authorList>
    </citation>
    <scope>NUCLEOTIDE SEQUENCE [LARGE SCALE GENOMIC DNA]</scope>
    <source>
        <strain evidence="6 7">KCTC 13187</strain>
    </source>
</reference>
<dbReference type="GO" id="GO:0030246">
    <property type="term" value="F:carbohydrate binding"/>
    <property type="evidence" value="ECO:0007669"/>
    <property type="project" value="InterPro"/>
</dbReference>
<dbReference type="Gene3D" id="3.40.50.1360">
    <property type="match status" value="1"/>
</dbReference>
<evidence type="ECO:0000256" key="2">
    <source>
        <dbReference type="ARBA" id="ARBA00023015"/>
    </source>
</evidence>
<organism evidence="6 7">
    <name type="scientific">Salipaludibacillus neizhouensis</name>
    <dbReference type="NCBI Taxonomy" id="885475"/>
    <lineage>
        <taxon>Bacteria</taxon>
        <taxon>Bacillati</taxon>
        <taxon>Bacillota</taxon>
        <taxon>Bacilli</taxon>
        <taxon>Bacillales</taxon>
        <taxon>Bacillaceae</taxon>
    </lineage>
</organism>
<keyword evidence="3" id="KW-0238">DNA-binding</keyword>